<gene>
    <name evidence="4" type="ORF">FOVG_17193</name>
</gene>
<keyword evidence="1" id="KW-0560">Oxidoreductase</keyword>
<dbReference type="InterPro" id="IPR015590">
    <property type="entry name" value="Aldehyde_DH_dom"/>
</dbReference>
<sequence>MTHGDDIKQFHHPLGPIVSEAAFNRFGDFLATARKEGHQVIYGGKQDGSKGFFLQPTILEVNEADRTAESETMTKEPFGPLFAVQTYDNASPSGFEDVRELIDRTTGYGLAGSVFARDRSAVQVANHILRDSVGMFCINDKFTGAVIGANPFGGARSSGTNDKANSVNVLLRFSSIRCVKDAFGIGSSTLSACHIVE</sequence>
<proteinExistence type="predicted"/>
<dbReference type="Gene3D" id="3.40.605.10">
    <property type="entry name" value="Aldehyde Dehydrogenase, Chain A, domain 1"/>
    <property type="match status" value="1"/>
</dbReference>
<feature type="domain" description="Aldehyde dehydrogenase" evidence="3">
    <location>
        <begin position="11"/>
        <end position="177"/>
    </location>
</feature>
<dbReference type="InterPro" id="IPR016161">
    <property type="entry name" value="Ald_DH/histidinol_DH"/>
</dbReference>
<dbReference type="Gene3D" id="3.40.309.10">
    <property type="entry name" value="Aldehyde Dehydrogenase, Chain A, domain 2"/>
    <property type="match status" value="1"/>
</dbReference>
<evidence type="ECO:0000256" key="1">
    <source>
        <dbReference type="ARBA" id="ARBA00023002"/>
    </source>
</evidence>
<dbReference type="PANTHER" id="PTHR42862:SF1">
    <property type="entry name" value="DELTA-1-PYRROLINE-5-CARBOXYLATE DEHYDROGENASE 2, ISOFORM A-RELATED"/>
    <property type="match status" value="1"/>
</dbReference>
<protein>
    <recommendedName>
        <fullName evidence="3">Aldehyde dehydrogenase domain-containing protein</fullName>
    </recommendedName>
</protein>
<dbReference type="PANTHER" id="PTHR42862">
    <property type="entry name" value="DELTA-1-PYRROLINE-5-CARBOXYLATE DEHYDROGENASE 1, ISOFORM A-RELATED"/>
    <property type="match status" value="1"/>
</dbReference>
<dbReference type="GO" id="GO:0005759">
    <property type="term" value="C:mitochondrial matrix"/>
    <property type="evidence" value="ECO:0007669"/>
    <property type="project" value="TreeGrafter"/>
</dbReference>
<keyword evidence="2" id="KW-0520">NAD</keyword>
<accession>W9NNC1</accession>
<dbReference type="EMBL" id="JH651013">
    <property type="protein sequence ID" value="EXA31492.1"/>
    <property type="molecule type" value="Genomic_DNA"/>
</dbReference>
<dbReference type="GO" id="GO:0010133">
    <property type="term" value="P:L-proline catabolic process to L-glutamate"/>
    <property type="evidence" value="ECO:0007669"/>
    <property type="project" value="TreeGrafter"/>
</dbReference>
<dbReference type="InterPro" id="IPR050485">
    <property type="entry name" value="Proline_metab_enzyme"/>
</dbReference>
<evidence type="ECO:0000313" key="4">
    <source>
        <dbReference type="EMBL" id="EXA31492.1"/>
    </source>
</evidence>
<dbReference type="InterPro" id="IPR016163">
    <property type="entry name" value="Ald_DH_C"/>
</dbReference>
<organism evidence="4">
    <name type="scientific">Fusarium oxysporum f. sp. pisi HDV247</name>
    <dbReference type="NCBI Taxonomy" id="1080344"/>
    <lineage>
        <taxon>Eukaryota</taxon>
        <taxon>Fungi</taxon>
        <taxon>Dikarya</taxon>
        <taxon>Ascomycota</taxon>
        <taxon>Pezizomycotina</taxon>
        <taxon>Sordariomycetes</taxon>
        <taxon>Hypocreomycetidae</taxon>
        <taxon>Hypocreales</taxon>
        <taxon>Nectriaceae</taxon>
        <taxon>Fusarium</taxon>
        <taxon>Fusarium oxysporum species complex</taxon>
    </lineage>
</organism>
<dbReference type="Proteomes" id="UP000030751">
    <property type="component" value="Unassembled WGS sequence"/>
</dbReference>
<dbReference type="GO" id="GO:0003842">
    <property type="term" value="F:L-glutamate gamma-semialdehyde dehydrogenase activity"/>
    <property type="evidence" value="ECO:0007669"/>
    <property type="project" value="TreeGrafter"/>
</dbReference>
<dbReference type="HOGENOM" id="CLU_1384219_0_0_1"/>
<reference evidence="4" key="1">
    <citation type="submission" date="2011-10" db="EMBL/GenBank/DDBJ databases">
        <title>The Genome Sequence of Fusarium oxysporum HDV247.</title>
        <authorList>
            <consortium name="The Broad Institute Genome Sequencing Platform"/>
            <person name="Ma L.-J."/>
            <person name="Gale L.R."/>
            <person name="Schwartz D.C."/>
            <person name="Zhou S."/>
            <person name="Corby-Kistler H."/>
            <person name="Young S.K."/>
            <person name="Zeng Q."/>
            <person name="Gargeya S."/>
            <person name="Fitzgerald M."/>
            <person name="Haas B."/>
            <person name="Abouelleil A."/>
            <person name="Alvarado L."/>
            <person name="Arachchi H.M."/>
            <person name="Berlin A."/>
            <person name="Brown A."/>
            <person name="Chapman S.B."/>
            <person name="Chen Z."/>
            <person name="Dunbar C."/>
            <person name="Freedman E."/>
            <person name="Gearin G."/>
            <person name="Goldberg J."/>
            <person name="Griggs A."/>
            <person name="Gujja S."/>
            <person name="Heiman D."/>
            <person name="Howarth C."/>
            <person name="Larson L."/>
            <person name="Lui A."/>
            <person name="MacDonald P.J.P."/>
            <person name="Montmayeur A."/>
            <person name="Murphy C."/>
            <person name="Neiman D."/>
            <person name="Pearson M."/>
            <person name="Priest M."/>
            <person name="Roberts A."/>
            <person name="Saif S."/>
            <person name="Shea T."/>
            <person name="Shenoy N."/>
            <person name="Sisk P."/>
            <person name="Stolte C."/>
            <person name="Sykes S."/>
            <person name="Wortman J."/>
            <person name="Nusbaum C."/>
            <person name="Birren B."/>
        </authorList>
    </citation>
    <scope>NUCLEOTIDE SEQUENCE [LARGE SCALE GENOMIC DNA]</scope>
    <source>
        <strain evidence="4">HDV247</strain>
    </source>
</reference>
<dbReference type="InterPro" id="IPR016162">
    <property type="entry name" value="Ald_DH_N"/>
</dbReference>
<dbReference type="SUPFAM" id="SSF53720">
    <property type="entry name" value="ALDH-like"/>
    <property type="match status" value="1"/>
</dbReference>
<dbReference type="Pfam" id="PF00171">
    <property type="entry name" value="Aldedh"/>
    <property type="match status" value="1"/>
</dbReference>
<dbReference type="AlphaFoldDB" id="W9NNC1"/>
<evidence type="ECO:0000256" key="2">
    <source>
        <dbReference type="ARBA" id="ARBA00023027"/>
    </source>
</evidence>
<name>W9NNC1_FUSOX</name>
<reference evidence="4" key="2">
    <citation type="submission" date="2012-05" db="EMBL/GenBank/DDBJ databases">
        <title>Annotation of the Genome Sequence of Fusarium oxysporum HDV247.</title>
        <authorList>
            <consortium name="The Broad Institute Genomics Platform"/>
            <person name="Ma L.-J."/>
            <person name="Corby-Kistler H."/>
            <person name="Broz K."/>
            <person name="Gale L.R."/>
            <person name="Jonkers W."/>
            <person name="O'Donnell K."/>
            <person name="Ploetz R."/>
            <person name="Steinberg C."/>
            <person name="Schwartz D.C."/>
            <person name="VanEtten H."/>
            <person name="Zhou S."/>
            <person name="Young S.K."/>
            <person name="Zeng Q."/>
            <person name="Gargeya S."/>
            <person name="Fitzgerald M."/>
            <person name="Abouelleil A."/>
            <person name="Alvarado L."/>
            <person name="Chapman S.B."/>
            <person name="Gainer-Dewar J."/>
            <person name="Goldberg J."/>
            <person name="Griggs A."/>
            <person name="Gujja S."/>
            <person name="Hansen M."/>
            <person name="Howarth C."/>
            <person name="Imamovic A."/>
            <person name="Ireland A."/>
            <person name="Larimer J."/>
            <person name="McCowan C."/>
            <person name="Murphy C."/>
            <person name="Pearson M."/>
            <person name="Poon T.W."/>
            <person name="Priest M."/>
            <person name="Roberts A."/>
            <person name="Saif S."/>
            <person name="Shea T."/>
            <person name="Sykes S."/>
            <person name="Wortman J."/>
            <person name="Nusbaum C."/>
            <person name="Birren B."/>
        </authorList>
    </citation>
    <scope>NUCLEOTIDE SEQUENCE</scope>
    <source>
        <strain evidence="4">HDV247</strain>
    </source>
</reference>
<dbReference type="OrthoDB" id="5322683at2759"/>
<evidence type="ECO:0000259" key="3">
    <source>
        <dbReference type="Pfam" id="PF00171"/>
    </source>
</evidence>